<dbReference type="RefSeq" id="XP_062743519.1">
    <property type="nucleotide sequence ID" value="XM_062883683.1"/>
</dbReference>
<dbReference type="EMBL" id="JAFFHA010000006">
    <property type="protein sequence ID" value="KAK4654544.1"/>
    <property type="molecule type" value="Genomic_DNA"/>
</dbReference>
<dbReference type="Proteomes" id="UP001323405">
    <property type="component" value="Unassembled WGS sequence"/>
</dbReference>
<evidence type="ECO:0000313" key="2">
    <source>
        <dbReference type="Proteomes" id="UP001323405"/>
    </source>
</evidence>
<protein>
    <submittedName>
        <fullName evidence="1">Uncharacterized protein</fullName>
    </submittedName>
</protein>
<sequence>MPIYTVSPKDIEVLTETLAAAPAVTLQSFVRLQWQPAVIGHIGAYRPRRYWGSPNLEKSHQSLGSFIHSLKSKCRSHTLGLSTHRISRLFAAPLRRQQPFFAPKPYPTTMN</sequence>
<gene>
    <name evidence="1" type="ORF">QC762_0066690</name>
</gene>
<evidence type="ECO:0000313" key="1">
    <source>
        <dbReference type="EMBL" id="KAK4654544.1"/>
    </source>
</evidence>
<comment type="caution">
    <text evidence="1">The sequence shown here is derived from an EMBL/GenBank/DDBJ whole genome shotgun (WGS) entry which is preliminary data.</text>
</comment>
<dbReference type="GeneID" id="87903349"/>
<reference evidence="1 2" key="1">
    <citation type="journal article" date="2023" name="bioRxiv">
        <title>High-quality genome assemblies of four members of thePodospora anserinaspecies complex.</title>
        <authorList>
            <person name="Ament-Velasquez S.L."/>
            <person name="Vogan A.A."/>
            <person name="Wallerman O."/>
            <person name="Hartmann F."/>
            <person name="Gautier V."/>
            <person name="Silar P."/>
            <person name="Giraud T."/>
            <person name="Johannesson H."/>
        </authorList>
    </citation>
    <scope>NUCLEOTIDE SEQUENCE [LARGE SCALE GENOMIC DNA]</scope>
    <source>
        <strain evidence="1 2">CBS 415.72m</strain>
    </source>
</reference>
<accession>A0ABR0GFT3</accession>
<keyword evidence="2" id="KW-1185">Reference proteome</keyword>
<organism evidence="1 2">
    <name type="scientific">Podospora pseudocomata</name>
    <dbReference type="NCBI Taxonomy" id="2093779"/>
    <lineage>
        <taxon>Eukaryota</taxon>
        <taxon>Fungi</taxon>
        <taxon>Dikarya</taxon>
        <taxon>Ascomycota</taxon>
        <taxon>Pezizomycotina</taxon>
        <taxon>Sordariomycetes</taxon>
        <taxon>Sordariomycetidae</taxon>
        <taxon>Sordariales</taxon>
        <taxon>Podosporaceae</taxon>
        <taxon>Podospora</taxon>
    </lineage>
</organism>
<proteinExistence type="predicted"/>
<name>A0ABR0GFT3_9PEZI</name>